<dbReference type="EMBL" id="LR797252">
    <property type="protein sequence ID" value="CAB4196969.1"/>
    <property type="molecule type" value="Genomic_DNA"/>
</dbReference>
<reference evidence="1" key="1">
    <citation type="submission" date="2020-05" db="EMBL/GenBank/DDBJ databases">
        <authorList>
            <person name="Chiriac C."/>
            <person name="Salcher M."/>
            <person name="Ghai R."/>
            <person name="Kavagutti S V."/>
        </authorList>
    </citation>
    <scope>NUCLEOTIDE SEQUENCE</scope>
</reference>
<name>A0A6J5RIY7_9CAUD</name>
<sequence length="87" mass="10257">MVYVLFKKIVEGGVRLPFYEVYIEEPVLDKFQKLIALNQDECVEVAKCYLTEDRKSIEVNTYRVSNIDDMPDEKLVESYLLERFVVS</sequence>
<protein>
    <submittedName>
        <fullName evidence="1">Uncharacterized protein</fullName>
    </submittedName>
</protein>
<proteinExistence type="predicted"/>
<evidence type="ECO:0000313" key="1">
    <source>
        <dbReference type="EMBL" id="CAB4196969.1"/>
    </source>
</evidence>
<organism evidence="1">
    <name type="scientific">uncultured Caudovirales phage</name>
    <dbReference type="NCBI Taxonomy" id="2100421"/>
    <lineage>
        <taxon>Viruses</taxon>
        <taxon>Duplodnaviria</taxon>
        <taxon>Heunggongvirae</taxon>
        <taxon>Uroviricota</taxon>
        <taxon>Caudoviricetes</taxon>
        <taxon>Peduoviridae</taxon>
        <taxon>Maltschvirus</taxon>
        <taxon>Maltschvirus maltsch</taxon>
    </lineage>
</organism>
<accession>A0A6J5RIY7</accession>
<gene>
    <name evidence="1" type="ORF">UFOVP1290_489</name>
</gene>